<protein>
    <submittedName>
        <fullName evidence="1">Uncharacterized protein</fullName>
    </submittedName>
</protein>
<dbReference type="EMBL" id="JACHEJ010000011">
    <property type="protein sequence ID" value="MBB6181670.1"/>
    <property type="molecule type" value="Genomic_DNA"/>
</dbReference>
<keyword evidence="2" id="KW-1185">Reference proteome</keyword>
<dbReference type="AlphaFoldDB" id="A0A7X0DED1"/>
<comment type="caution">
    <text evidence="1">The sequence shown here is derived from an EMBL/GenBank/DDBJ whole genome shotgun (WGS) entry which is preliminary data.</text>
</comment>
<sequence>MILPGDPAIPRELPPHAALEGVDLIEGRFREADEVDPPVEQMETSRIYVIGNKGASVDTASPCRMSRTSIPWKQKVVDDQLIISAKETFERDFALCRLETAGRHELAFG</sequence>
<dbReference type="Proteomes" id="UP000535501">
    <property type="component" value="Unassembled WGS sequence"/>
</dbReference>
<reference evidence="1 2" key="1">
    <citation type="submission" date="2020-08" db="EMBL/GenBank/DDBJ databases">
        <title>Genomic Encyclopedia of Type Strains, Phase IV (KMG-IV): sequencing the most valuable type-strain genomes for metagenomic binning, comparative biology and taxonomic classification.</title>
        <authorList>
            <person name="Goeker M."/>
        </authorList>
    </citation>
    <scope>NUCLEOTIDE SEQUENCE [LARGE SCALE GENOMIC DNA]</scope>
    <source>
        <strain evidence="1 2">DSM 102134</strain>
    </source>
</reference>
<evidence type="ECO:0000313" key="2">
    <source>
        <dbReference type="Proteomes" id="UP000535501"/>
    </source>
</evidence>
<accession>A0A7X0DED1</accession>
<name>A0A7X0DED1_9HYPH</name>
<proteinExistence type="predicted"/>
<gene>
    <name evidence="1" type="ORF">HNQ75_003658</name>
</gene>
<evidence type="ECO:0000313" key="1">
    <source>
        <dbReference type="EMBL" id="MBB6181670.1"/>
    </source>
</evidence>
<organism evidence="1 2">
    <name type="scientific">Pseudorhizobium flavum</name>
    <dbReference type="NCBI Taxonomy" id="1335061"/>
    <lineage>
        <taxon>Bacteria</taxon>
        <taxon>Pseudomonadati</taxon>
        <taxon>Pseudomonadota</taxon>
        <taxon>Alphaproteobacteria</taxon>
        <taxon>Hyphomicrobiales</taxon>
        <taxon>Rhizobiaceae</taxon>
        <taxon>Rhizobium/Agrobacterium group</taxon>
        <taxon>Pseudorhizobium</taxon>
    </lineage>
</organism>